<gene>
    <name evidence="2" type="ORF">SDC9_71178</name>
</gene>
<protein>
    <submittedName>
        <fullName evidence="2">Uncharacterized protein</fullName>
    </submittedName>
</protein>
<organism evidence="2">
    <name type="scientific">bioreactor metagenome</name>
    <dbReference type="NCBI Taxonomy" id="1076179"/>
    <lineage>
        <taxon>unclassified sequences</taxon>
        <taxon>metagenomes</taxon>
        <taxon>ecological metagenomes</taxon>
    </lineage>
</organism>
<keyword evidence="1" id="KW-0378">Hydrolase</keyword>
<dbReference type="AlphaFoldDB" id="A0A644YF10"/>
<dbReference type="Gene3D" id="3.20.20.300">
    <property type="entry name" value="Glycoside hydrolase, family 3, N-terminal domain"/>
    <property type="match status" value="1"/>
</dbReference>
<accession>A0A644YF10</accession>
<dbReference type="GO" id="GO:0005975">
    <property type="term" value="P:carbohydrate metabolic process"/>
    <property type="evidence" value="ECO:0007669"/>
    <property type="project" value="InterPro"/>
</dbReference>
<comment type="caution">
    <text evidence="2">The sequence shown here is derived from an EMBL/GenBank/DDBJ whole genome shotgun (WGS) entry which is preliminary data.</text>
</comment>
<proteinExistence type="predicted"/>
<evidence type="ECO:0000256" key="1">
    <source>
        <dbReference type="ARBA" id="ARBA00022801"/>
    </source>
</evidence>
<dbReference type="EMBL" id="VSSQ01004322">
    <property type="protein sequence ID" value="MPM24694.1"/>
    <property type="molecule type" value="Genomic_DNA"/>
</dbReference>
<dbReference type="InterPro" id="IPR017853">
    <property type="entry name" value="GH"/>
</dbReference>
<sequence length="74" mass="7999">MTDDLAMDAVKSYAENGSVAVMAIEAENSLLIATDYRQQIPQVISAVEGGMLDEALINDACIRVLQWKMALGLL</sequence>
<dbReference type="GO" id="GO:0004553">
    <property type="term" value="F:hydrolase activity, hydrolyzing O-glycosyl compounds"/>
    <property type="evidence" value="ECO:0007669"/>
    <property type="project" value="InterPro"/>
</dbReference>
<reference evidence="2" key="1">
    <citation type="submission" date="2019-08" db="EMBL/GenBank/DDBJ databases">
        <authorList>
            <person name="Kucharzyk K."/>
            <person name="Murdoch R.W."/>
            <person name="Higgins S."/>
            <person name="Loffler F."/>
        </authorList>
    </citation>
    <scope>NUCLEOTIDE SEQUENCE</scope>
</reference>
<dbReference type="SUPFAM" id="SSF51445">
    <property type="entry name" value="(Trans)glycosidases"/>
    <property type="match status" value="1"/>
</dbReference>
<evidence type="ECO:0000313" key="2">
    <source>
        <dbReference type="EMBL" id="MPM24694.1"/>
    </source>
</evidence>
<dbReference type="InterPro" id="IPR036962">
    <property type="entry name" value="Glyco_hydro_3_N_sf"/>
</dbReference>
<name>A0A644YF10_9ZZZZ</name>